<dbReference type="AlphaFoldDB" id="A0A1G2EEM9"/>
<feature type="transmembrane region" description="Helical" evidence="1">
    <location>
        <begin position="439"/>
        <end position="462"/>
    </location>
</feature>
<reference evidence="2 3" key="1">
    <citation type="journal article" date="2016" name="Nat. Commun.">
        <title>Thousands of microbial genomes shed light on interconnected biogeochemical processes in an aquifer system.</title>
        <authorList>
            <person name="Anantharaman K."/>
            <person name="Brown C.T."/>
            <person name="Hug L.A."/>
            <person name="Sharon I."/>
            <person name="Castelle C.J."/>
            <person name="Probst A.J."/>
            <person name="Thomas B.C."/>
            <person name="Singh A."/>
            <person name="Wilkins M.J."/>
            <person name="Karaoz U."/>
            <person name="Brodie E.L."/>
            <person name="Williams K.H."/>
            <person name="Hubbard S.S."/>
            <person name="Banfield J.F."/>
        </authorList>
    </citation>
    <scope>NUCLEOTIDE SEQUENCE [LARGE SCALE GENOMIC DNA]</scope>
</reference>
<proteinExistence type="predicted"/>
<evidence type="ECO:0000313" key="3">
    <source>
        <dbReference type="Proteomes" id="UP000178647"/>
    </source>
</evidence>
<evidence type="ECO:0000256" key="1">
    <source>
        <dbReference type="SAM" id="Phobius"/>
    </source>
</evidence>
<protein>
    <recommendedName>
        <fullName evidence="4">Glycosyltransferase 2-like domain-containing protein</fullName>
    </recommendedName>
</protein>
<dbReference type="InterPro" id="IPR029044">
    <property type="entry name" value="Nucleotide-diphossugar_trans"/>
</dbReference>
<evidence type="ECO:0000313" key="2">
    <source>
        <dbReference type="EMBL" id="OGZ24257.1"/>
    </source>
</evidence>
<comment type="caution">
    <text evidence="2">The sequence shown here is derived from an EMBL/GenBank/DDBJ whole genome shotgun (WGS) entry which is preliminary data.</text>
</comment>
<accession>A0A1G2EEM9</accession>
<dbReference type="Proteomes" id="UP000178647">
    <property type="component" value="Unassembled WGS sequence"/>
</dbReference>
<evidence type="ECO:0008006" key="4">
    <source>
        <dbReference type="Google" id="ProtNLM"/>
    </source>
</evidence>
<keyword evidence="1" id="KW-1133">Transmembrane helix</keyword>
<gene>
    <name evidence="2" type="ORF">A2896_00200</name>
</gene>
<feature type="transmembrane region" description="Helical" evidence="1">
    <location>
        <begin position="57"/>
        <end position="76"/>
    </location>
</feature>
<dbReference type="STRING" id="1801672.A2896_00200"/>
<dbReference type="PANTHER" id="PTHR36851">
    <property type="entry name" value="UNNAMED PRODUCT"/>
    <property type="match status" value="1"/>
</dbReference>
<sequence length="519" mass="60331">MRISPEKYYLNVGRATDLKNPKARRIYRTLEILPGALVWATLMGMFLFSWLKPIWVAYFIIAFSVYWLLRTLHFSLHIMAAYQKMKANLTTDWLLKLDELTGKHPDKDWRKIYHLIIFPMYQESLVVIEGSFEALLNARYPKEKTMVVLAIEERAGQAARETAQAIARQYQDKFFRFLITEHPRDIAGEIAGKGSNESWAGKQAQKLVIDPLKIPHENVIVSSFDVDAQVYPQYFSCLTYYYLTSANPTRSSFQPIPVYFNNFAEAPFFSRIVSSCNFFWQLMQQQRPEKITTYSSHSMNLKTLVEMDFWQTNVVSEDAGVFWKAFLFYDGAYQIMPIHYPLSMDACVGDTVWKTVINQYKQQRRWAWGSEGIPYLLFGFLRNNKIPFYKKFRYAFLMLESFWAWGTNALLILFLGWLPLLLGGGEFNATVLSYNLPQIVRNLMTFALVGVFAAIIINTLLVKANFSLRGKWQNVFIVAQWVFLPISLIVFGAVPAIEAQTRLMLGQYMGFWVTEKVRR</sequence>
<feature type="transmembrane region" description="Helical" evidence="1">
    <location>
        <begin position="394"/>
        <end position="419"/>
    </location>
</feature>
<dbReference type="Gene3D" id="3.90.550.10">
    <property type="entry name" value="Spore Coat Polysaccharide Biosynthesis Protein SpsA, Chain A"/>
    <property type="match status" value="1"/>
</dbReference>
<name>A0A1G2EEM9_9BACT</name>
<keyword evidence="1" id="KW-0812">Transmembrane</keyword>
<keyword evidence="1" id="KW-0472">Membrane</keyword>
<dbReference type="PANTHER" id="PTHR36851:SF1">
    <property type="entry name" value="GLYCO_TRANS_2-LIKE DOMAIN-CONTAINING PROTEIN"/>
    <property type="match status" value="1"/>
</dbReference>
<dbReference type="EMBL" id="MHMH01000015">
    <property type="protein sequence ID" value="OGZ24257.1"/>
    <property type="molecule type" value="Genomic_DNA"/>
</dbReference>
<feature type="transmembrane region" description="Helical" evidence="1">
    <location>
        <begin position="474"/>
        <end position="497"/>
    </location>
</feature>
<organism evidence="2 3">
    <name type="scientific">Candidatus Nealsonbacteria bacterium RIFCSPLOWO2_01_FULL_43_32</name>
    <dbReference type="NCBI Taxonomy" id="1801672"/>
    <lineage>
        <taxon>Bacteria</taxon>
        <taxon>Candidatus Nealsoniibacteriota</taxon>
    </lineage>
</organism>
<feature type="transmembrane region" description="Helical" evidence="1">
    <location>
        <begin position="32"/>
        <end position="51"/>
    </location>
</feature>